<dbReference type="EMBL" id="VJND01000012">
    <property type="protein sequence ID" value="TSE24482.1"/>
    <property type="molecule type" value="Genomic_DNA"/>
</dbReference>
<dbReference type="AlphaFoldDB" id="A0A554WLM8"/>
<protein>
    <submittedName>
        <fullName evidence="2">Uncharacterized protein</fullName>
    </submittedName>
</protein>
<sequence>MRSSGSRSRRFLGTLAGLVLTAPVMAQVLPVEPPTLQRGDRWVYRNVDELTGRETARFESIFARVEGERLMFRNRNLTGPENPSTVYQTLDQRSCRRMQDSEQEVCGGPMRMPITALGERWSFSRLPWRNGKGYFDADCEAKAVEDLKTEAGTFPTVRIECKGFWTRVFDGSNTGRYEEKLWYAPAAKRFVKLEFKTWLRDGRPDAHTMTELVEMQLK</sequence>
<evidence type="ECO:0000313" key="3">
    <source>
        <dbReference type="Proteomes" id="UP000320225"/>
    </source>
</evidence>
<evidence type="ECO:0000313" key="2">
    <source>
        <dbReference type="EMBL" id="TSE24482.1"/>
    </source>
</evidence>
<keyword evidence="3" id="KW-1185">Reference proteome</keyword>
<dbReference type="Gene3D" id="2.40.360.20">
    <property type="match status" value="1"/>
</dbReference>
<keyword evidence="1" id="KW-0732">Signal</keyword>
<reference evidence="2 3" key="1">
    <citation type="submission" date="2019-07" db="EMBL/GenBank/DDBJ databases">
        <title>Tepidimonas sediminis YIM 72259 draft genome.</title>
        <authorList>
            <person name="Da Costa M.S."/>
            <person name="Froufe H.J.C."/>
            <person name="Egas C."/>
            <person name="Albuquerque L."/>
        </authorList>
    </citation>
    <scope>NUCLEOTIDE SEQUENCE [LARGE SCALE GENOMIC DNA]</scope>
    <source>
        <strain evidence="2 3">YIM 72259</strain>
    </source>
</reference>
<organism evidence="2 3">
    <name type="scientific">Tepidimonas sediminis</name>
    <dbReference type="NCBI Taxonomy" id="2588941"/>
    <lineage>
        <taxon>Bacteria</taxon>
        <taxon>Pseudomonadati</taxon>
        <taxon>Pseudomonadota</taxon>
        <taxon>Betaproteobacteria</taxon>
        <taxon>Burkholderiales</taxon>
        <taxon>Tepidimonas</taxon>
    </lineage>
</organism>
<gene>
    <name evidence="2" type="ORF">Tsedi_01918</name>
</gene>
<accession>A0A554WLM8</accession>
<feature type="signal peptide" evidence="1">
    <location>
        <begin position="1"/>
        <end position="26"/>
    </location>
</feature>
<proteinExistence type="predicted"/>
<name>A0A554WLM8_9BURK</name>
<feature type="chain" id="PRO_5021976837" evidence="1">
    <location>
        <begin position="27"/>
        <end position="218"/>
    </location>
</feature>
<dbReference type="Proteomes" id="UP000320225">
    <property type="component" value="Unassembled WGS sequence"/>
</dbReference>
<comment type="caution">
    <text evidence="2">The sequence shown here is derived from an EMBL/GenBank/DDBJ whole genome shotgun (WGS) entry which is preliminary data.</text>
</comment>
<evidence type="ECO:0000256" key="1">
    <source>
        <dbReference type="SAM" id="SignalP"/>
    </source>
</evidence>